<dbReference type="EMBL" id="NRSJ01000001">
    <property type="protein sequence ID" value="MBK1703104.1"/>
    <property type="molecule type" value="Genomic_DNA"/>
</dbReference>
<dbReference type="GO" id="GO:0016020">
    <property type="term" value="C:membrane"/>
    <property type="evidence" value="ECO:0007669"/>
    <property type="project" value="GOC"/>
</dbReference>
<accession>A0AAJ0U0I2</accession>
<dbReference type="InterPro" id="IPR051916">
    <property type="entry name" value="GPI-anchor_lipid_remodeler"/>
</dbReference>
<dbReference type="Proteomes" id="UP001296776">
    <property type="component" value="Unassembled WGS sequence"/>
</dbReference>
<gene>
    <name evidence="2" type="ORF">CKO40_00700</name>
</gene>
<dbReference type="InterPro" id="IPR005135">
    <property type="entry name" value="Endo/exonuclease/phosphatase"/>
</dbReference>
<keyword evidence="2" id="KW-0378">Hydrolase</keyword>
<reference evidence="2" key="2">
    <citation type="journal article" date="2020" name="Microorganisms">
        <title>Osmotic Adaptation and Compatible Solute Biosynthesis of Phototrophic Bacteria as Revealed from Genome Analyses.</title>
        <authorList>
            <person name="Imhoff J.F."/>
            <person name="Rahn T."/>
            <person name="Kunzel S."/>
            <person name="Keller A."/>
            <person name="Neulinger S.C."/>
        </authorList>
    </citation>
    <scope>NUCLEOTIDE SEQUENCE</scope>
    <source>
        <strain evidence="2">DSM 11080</strain>
    </source>
</reference>
<evidence type="ECO:0000313" key="2">
    <source>
        <dbReference type="EMBL" id="MBK1703104.1"/>
    </source>
</evidence>
<evidence type="ECO:0000313" key="3">
    <source>
        <dbReference type="Proteomes" id="UP001296776"/>
    </source>
</evidence>
<dbReference type="PANTHER" id="PTHR14859:SF15">
    <property type="entry name" value="ENDONUCLEASE_EXONUCLEASE_PHOSPHATASE DOMAIN-CONTAINING PROTEIN"/>
    <property type="match status" value="1"/>
</dbReference>
<sequence length="261" mass="29261">MNRLRLLTYNIQAGIESRRYRDYVANSWKHLVPHAGRQRNLASIGTLLQGFDIVGLQEVDAGSLRSGYIDQSQYLAHQAGYPYWLSQVNREIGLLARHSNGLLSRIRPAAVTEHKLPGLPGRGAMLVEFETTAHEPFVVCVLHLALGRRAQRRQLDYLVDVARHYRLIVLMGDFNCGCNSRMFRMAVSAAGLRGLDCELKTFPSWRPARNLDHILVSSPLKIDSARVLDYALSDHLPISMEVALPDGIALTRSHSKLKVSV</sequence>
<comment type="caution">
    <text evidence="2">The sequence shown here is derived from an EMBL/GenBank/DDBJ whole genome shotgun (WGS) entry which is preliminary data.</text>
</comment>
<keyword evidence="3" id="KW-1185">Reference proteome</keyword>
<dbReference type="Gene3D" id="3.60.10.10">
    <property type="entry name" value="Endonuclease/exonuclease/phosphatase"/>
    <property type="match status" value="1"/>
</dbReference>
<dbReference type="Pfam" id="PF03372">
    <property type="entry name" value="Exo_endo_phos"/>
    <property type="match status" value="1"/>
</dbReference>
<dbReference type="AlphaFoldDB" id="A0AAJ0U0I2"/>
<reference evidence="2" key="1">
    <citation type="submission" date="2017-08" db="EMBL/GenBank/DDBJ databases">
        <authorList>
            <person name="Imhoff J.F."/>
            <person name="Rahn T."/>
            <person name="Kuenzel S."/>
            <person name="Neulinger S.C."/>
        </authorList>
    </citation>
    <scope>NUCLEOTIDE SEQUENCE</scope>
    <source>
        <strain evidence="2">DSM 11080</strain>
    </source>
</reference>
<dbReference type="RefSeq" id="WP_200343942.1">
    <property type="nucleotide sequence ID" value="NZ_NRSJ01000001.1"/>
</dbReference>
<dbReference type="GO" id="GO:0004519">
    <property type="term" value="F:endonuclease activity"/>
    <property type="evidence" value="ECO:0007669"/>
    <property type="project" value="UniProtKB-KW"/>
</dbReference>
<feature type="domain" description="Endonuclease/exonuclease/phosphatase" evidence="1">
    <location>
        <begin position="7"/>
        <end position="235"/>
    </location>
</feature>
<dbReference type="SUPFAM" id="SSF56219">
    <property type="entry name" value="DNase I-like"/>
    <property type="match status" value="1"/>
</dbReference>
<dbReference type="PANTHER" id="PTHR14859">
    <property type="entry name" value="CALCOFLUOR WHITE HYPERSENSITIVE PROTEIN PRECURSOR"/>
    <property type="match status" value="1"/>
</dbReference>
<protein>
    <submittedName>
        <fullName evidence="2">Endonuclease</fullName>
    </submittedName>
</protein>
<name>A0AAJ0U0I2_9GAMM</name>
<organism evidence="2 3">
    <name type="scientific">Halochromatium glycolicum</name>
    <dbReference type="NCBI Taxonomy" id="85075"/>
    <lineage>
        <taxon>Bacteria</taxon>
        <taxon>Pseudomonadati</taxon>
        <taxon>Pseudomonadota</taxon>
        <taxon>Gammaproteobacteria</taxon>
        <taxon>Chromatiales</taxon>
        <taxon>Chromatiaceae</taxon>
        <taxon>Halochromatium</taxon>
    </lineage>
</organism>
<dbReference type="InterPro" id="IPR036691">
    <property type="entry name" value="Endo/exonu/phosph_ase_sf"/>
</dbReference>
<evidence type="ECO:0000259" key="1">
    <source>
        <dbReference type="Pfam" id="PF03372"/>
    </source>
</evidence>
<proteinExistence type="predicted"/>
<keyword evidence="2" id="KW-0255">Endonuclease</keyword>
<dbReference type="GO" id="GO:0006506">
    <property type="term" value="P:GPI anchor biosynthetic process"/>
    <property type="evidence" value="ECO:0007669"/>
    <property type="project" value="TreeGrafter"/>
</dbReference>
<keyword evidence="2" id="KW-0540">Nuclease</keyword>